<name>A0ABW2U9S7_9BACT</name>
<evidence type="ECO:0000313" key="2">
    <source>
        <dbReference type="EMBL" id="MFC7670095.1"/>
    </source>
</evidence>
<protein>
    <submittedName>
        <fullName evidence="2">Uncharacterized protein</fullName>
    </submittedName>
</protein>
<evidence type="ECO:0000313" key="3">
    <source>
        <dbReference type="Proteomes" id="UP001596513"/>
    </source>
</evidence>
<feature type="compositionally biased region" description="Polar residues" evidence="1">
    <location>
        <begin position="9"/>
        <end position="42"/>
    </location>
</feature>
<feature type="region of interest" description="Disordered" evidence="1">
    <location>
        <begin position="1"/>
        <end position="68"/>
    </location>
</feature>
<keyword evidence="3" id="KW-1185">Reference proteome</keyword>
<feature type="compositionally biased region" description="Low complexity" evidence="1">
    <location>
        <begin position="50"/>
        <end position="68"/>
    </location>
</feature>
<proteinExistence type="predicted"/>
<evidence type="ECO:0000256" key="1">
    <source>
        <dbReference type="SAM" id="MobiDB-lite"/>
    </source>
</evidence>
<reference evidence="3" key="1">
    <citation type="journal article" date="2019" name="Int. J. Syst. Evol. Microbiol.">
        <title>The Global Catalogue of Microorganisms (GCM) 10K type strain sequencing project: providing services to taxonomists for standard genome sequencing and annotation.</title>
        <authorList>
            <consortium name="The Broad Institute Genomics Platform"/>
            <consortium name="The Broad Institute Genome Sequencing Center for Infectious Disease"/>
            <person name="Wu L."/>
            <person name="Ma J."/>
        </authorList>
    </citation>
    <scope>NUCLEOTIDE SEQUENCE [LARGE SCALE GENOMIC DNA]</scope>
    <source>
        <strain evidence="3">JCM 19635</strain>
    </source>
</reference>
<dbReference type="Proteomes" id="UP001596513">
    <property type="component" value="Unassembled WGS sequence"/>
</dbReference>
<organism evidence="2 3">
    <name type="scientific">Hymenobacter humi</name>
    <dbReference type="NCBI Taxonomy" id="1411620"/>
    <lineage>
        <taxon>Bacteria</taxon>
        <taxon>Pseudomonadati</taxon>
        <taxon>Bacteroidota</taxon>
        <taxon>Cytophagia</taxon>
        <taxon>Cytophagales</taxon>
        <taxon>Hymenobacteraceae</taxon>
        <taxon>Hymenobacter</taxon>
    </lineage>
</organism>
<comment type="caution">
    <text evidence="2">The sequence shown here is derived from an EMBL/GenBank/DDBJ whole genome shotgun (WGS) entry which is preliminary data.</text>
</comment>
<accession>A0ABW2U9S7</accession>
<dbReference type="RefSeq" id="WP_380205560.1">
    <property type="nucleotide sequence ID" value="NZ_JBHTEK010000001.1"/>
</dbReference>
<gene>
    <name evidence="2" type="ORF">ACFQT0_24040</name>
</gene>
<sequence length="68" mass="7320">MTQQRDRVINSSRTGAETSVSREQINRLPTLSRSLTDFTRLTPQAGGAGARRSVVLTTATTTSPSTAR</sequence>
<dbReference type="EMBL" id="JBHTEK010000001">
    <property type="protein sequence ID" value="MFC7670095.1"/>
    <property type="molecule type" value="Genomic_DNA"/>
</dbReference>